<dbReference type="PANTHER" id="PTHR23196:SF34">
    <property type="entry name" value="MEDIATOR OF DNA DAMAGE CHECKPOINT PROTEIN 1"/>
    <property type="match status" value="1"/>
</dbReference>
<evidence type="ECO:0000256" key="2">
    <source>
        <dbReference type="ARBA" id="ARBA00022553"/>
    </source>
</evidence>
<evidence type="ECO:0000256" key="3">
    <source>
        <dbReference type="ARBA" id="ARBA00022763"/>
    </source>
</evidence>
<feature type="compositionally biased region" description="Basic and acidic residues" evidence="6">
    <location>
        <begin position="64"/>
        <end position="76"/>
    </location>
</feature>
<dbReference type="AlphaFoldDB" id="A0A8S3YPQ2"/>
<dbReference type="CDD" id="cd17744">
    <property type="entry name" value="BRCT_MDC1_rpt1"/>
    <property type="match status" value="1"/>
</dbReference>
<keyword evidence="4" id="KW-0234">DNA repair</keyword>
<feature type="region of interest" description="Disordered" evidence="6">
    <location>
        <begin position="1"/>
        <end position="147"/>
    </location>
</feature>
<keyword evidence="8" id="KW-1185">Reference proteome</keyword>
<dbReference type="InterPro" id="IPR036420">
    <property type="entry name" value="BRCT_dom_sf"/>
</dbReference>
<feature type="compositionally biased region" description="Low complexity" evidence="6">
    <location>
        <begin position="1"/>
        <end position="14"/>
    </location>
</feature>
<evidence type="ECO:0000256" key="4">
    <source>
        <dbReference type="ARBA" id="ARBA00023204"/>
    </source>
</evidence>
<evidence type="ECO:0008006" key="9">
    <source>
        <dbReference type="Google" id="ProtNLM"/>
    </source>
</evidence>
<evidence type="ECO:0000313" key="8">
    <source>
        <dbReference type="Proteomes" id="UP000678393"/>
    </source>
</evidence>
<feature type="compositionally biased region" description="Polar residues" evidence="6">
    <location>
        <begin position="32"/>
        <end position="51"/>
    </location>
</feature>
<name>A0A8S3YPQ2_9EUPU</name>
<reference evidence="7" key="1">
    <citation type="submission" date="2021-04" db="EMBL/GenBank/DDBJ databases">
        <authorList>
            <consortium name="Molecular Ecology Group"/>
        </authorList>
    </citation>
    <scope>NUCLEOTIDE SEQUENCE</scope>
</reference>
<feature type="non-terminal residue" evidence="7">
    <location>
        <position position="1"/>
    </location>
</feature>
<dbReference type="PANTHER" id="PTHR23196">
    <property type="entry name" value="PAX TRANSCRIPTION ACTIVATION DOMAIN INTERACTING PROTEIN"/>
    <property type="match status" value="1"/>
</dbReference>
<sequence length="187" mass="20376">MSLSSSSQTSTSSRKSAEVSDIRGRGRKSGRATPTISDNISEKAGSSQNSASEHDKSSQVSASDKTKFSQKKKDEGSQNSANLKRRKTADNKLSQESQTNTHTEQTEEQTSTPRAKKSKQMPTVRTPTGRVHTETADSPLLRKSTASSKPRVMFTGYLDKQGEKIVRDLGGELVTSVQECSHLVTDR</sequence>
<comment type="subcellular location">
    <subcellularLocation>
        <location evidence="1">Nucleus</location>
    </subcellularLocation>
</comment>
<dbReference type="Gene3D" id="3.40.50.10190">
    <property type="entry name" value="BRCT domain"/>
    <property type="match status" value="1"/>
</dbReference>
<evidence type="ECO:0000256" key="6">
    <source>
        <dbReference type="SAM" id="MobiDB-lite"/>
    </source>
</evidence>
<protein>
    <recommendedName>
        <fullName evidence="9">BRCT domain-containing protein</fullName>
    </recommendedName>
</protein>
<comment type="caution">
    <text evidence="7">The sequence shown here is derived from an EMBL/GenBank/DDBJ whole genome shotgun (WGS) entry which is preliminary data.</text>
</comment>
<dbReference type="GO" id="GO:0005634">
    <property type="term" value="C:nucleus"/>
    <property type="evidence" value="ECO:0007669"/>
    <property type="project" value="UniProtKB-SubCell"/>
</dbReference>
<evidence type="ECO:0000313" key="7">
    <source>
        <dbReference type="EMBL" id="CAG5118783.1"/>
    </source>
</evidence>
<organism evidence="7 8">
    <name type="scientific">Candidula unifasciata</name>
    <dbReference type="NCBI Taxonomy" id="100452"/>
    <lineage>
        <taxon>Eukaryota</taxon>
        <taxon>Metazoa</taxon>
        <taxon>Spiralia</taxon>
        <taxon>Lophotrochozoa</taxon>
        <taxon>Mollusca</taxon>
        <taxon>Gastropoda</taxon>
        <taxon>Heterobranchia</taxon>
        <taxon>Euthyneura</taxon>
        <taxon>Panpulmonata</taxon>
        <taxon>Eupulmonata</taxon>
        <taxon>Stylommatophora</taxon>
        <taxon>Helicina</taxon>
        <taxon>Helicoidea</taxon>
        <taxon>Geomitridae</taxon>
        <taxon>Candidula</taxon>
    </lineage>
</organism>
<dbReference type="Proteomes" id="UP000678393">
    <property type="component" value="Unassembled WGS sequence"/>
</dbReference>
<dbReference type="EMBL" id="CAJHNH020000607">
    <property type="protein sequence ID" value="CAG5118783.1"/>
    <property type="molecule type" value="Genomic_DNA"/>
</dbReference>
<evidence type="ECO:0000256" key="1">
    <source>
        <dbReference type="ARBA" id="ARBA00004123"/>
    </source>
</evidence>
<dbReference type="GO" id="GO:0006281">
    <property type="term" value="P:DNA repair"/>
    <property type="evidence" value="ECO:0007669"/>
    <property type="project" value="UniProtKB-KW"/>
</dbReference>
<keyword evidence="5" id="KW-0539">Nucleus</keyword>
<evidence type="ECO:0000256" key="5">
    <source>
        <dbReference type="ARBA" id="ARBA00023242"/>
    </source>
</evidence>
<feature type="compositionally biased region" description="Low complexity" evidence="6">
    <location>
        <begin position="94"/>
        <end position="112"/>
    </location>
</feature>
<dbReference type="InterPro" id="IPR051579">
    <property type="entry name" value="DDR_Transcriptional_Reg"/>
</dbReference>
<proteinExistence type="predicted"/>
<accession>A0A8S3YPQ2</accession>
<dbReference type="OrthoDB" id="342264at2759"/>
<gene>
    <name evidence="7" type="ORF">CUNI_LOCUS4341</name>
</gene>
<keyword evidence="3" id="KW-0227">DNA damage</keyword>
<feature type="compositionally biased region" description="Basic and acidic residues" evidence="6">
    <location>
        <begin position="15"/>
        <end position="24"/>
    </location>
</feature>
<keyword evidence="2" id="KW-0597">Phosphoprotein</keyword>